<dbReference type="RefSeq" id="WP_181865474.1">
    <property type="nucleotide sequence ID" value="NZ_JACEQY010000023.1"/>
</dbReference>
<organism evidence="3 4">
    <name type="scientific">Streptomyces himalayensis subsp. aureolus</name>
    <dbReference type="NCBI Taxonomy" id="2758039"/>
    <lineage>
        <taxon>Bacteria</taxon>
        <taxon>Bacillati</taxon>
        <taxon>Actinomycetota</taxon>
        <taxon>Actinomycetes</taxon>
        <taxon>Kitasatosporales</taxon>
        <taxon>Streptomycetaceae</taxon>
        <taxon>Streptomyces</taxon>
        <taxon>Streptomyces himalayensis</taxon>
    </lineage>
</organism>
<dbReference type="AlphaFoldDB" id="A0A7W2D2W1"/>
<feature type="compositionally biased region" description="Basic and acidic residues" evidence="1">
    <location>
        <begin position="1"/>
        <end position="20"/>
    </location>
</feature>
<evidence type="ECO:0000259" key="2">
    <source>
        <dbReference type="Pfam" id="PF04149"/>
    </source>
</evidence>
<keyword evidence="4" id="KW-1185">Reference proteome</keyword>
<dbReference type="InterPro" id="IPR007278">
    <property type="entry name" value="DUF397"/>
</dbReference>
<dbReference type="EMBL" id="JACEQY010000023">
    <property type="protein sequence ID" value="MBA4863764.1"/>
    <property type="molecule type" value="Genomic_DNA"/>
</dbReference>
<dbReference type="Pfam" id="PF04149">
    <property type="entry name" value="DUF397"/>
    <property type="match status" value="1"/>
</dbReference>
<dbReference type="Proteomes" id="UP000586976">
    <property type="component" value="Unassembled WGS sequence"/>
</dbReference>
<evidence type="ECO:0000313" key="3">
    <source>
        <dbReference type="EMBL" id="MBA4863764.1"/>
    </source>
</evidence>
<reference evidence="3 4" key="1">
    <citation type="submission" date="2020-07" db="EMBL/GenBank/DDBJ databases">
        <title>Streptomyces isolated from Indian soil.</title>
        <authorList>
            <person name="Mandal S."/>
            <person name="Maiti P.K."/>
        </authorList>
    </citation>
    <scope>NUCLEOTIDE SEQUENCE [LARGE SCALE GENOMIC DNA]</scope>
    <source>
        <strain evidence="3 4">PSKA54</strain>
    </source>
</reference>
<comment type="caution">
    <text evidence="3">The sequence shown here is derived from an EMBL/GenBank/DDBJ whole genome shotgun (WGS) entry which is preliminary data.</text>
</comment>
<sequence length="47" mass="5262">MPRSERRPPIAHIPVRDSKHPHGPAVLFAPTAWTTFIGARKTDTRST</sequence>
<feature type="region of interest" description="Disordered" evidence="1">
    <location>
        <begin position="1"/>
        <end position="23"/>
    </location>
</feature>
<feature type="domain" description="DUF397" evidence="2">
    <location>
        <begin position="11"/>
        <end position="39"/>
    </location>
</feature>
<name>A0A7W2D2W1_9ACTN</name>
<accession>A0A7W2D2W1</accession>
<evidence type="ECO:0000313" key="4">
    <source>
        <dbReference type="Proteomes" id="UP000586976"/>
    </source>
</evidence>
<gene>
    <name evidence="3" type="ORF">H1V43_20760</name>
</gene>
<evidence type="ECO:0000256" key="1">
    <source>
        <dbReference type="SAM" id="MobiDB-lite"/>
    </source>
</evidence>
<protein>
    <submittedName>
        <fullName evidence="3">DUF397 domain-containing protein</fullName>
    </submittedName>
</protein>
<proteinExistence type="predicted"/>